<keyword evidence="3" id="KW-1185">Reference proteome</keyword>
<dbReference type="PANTHER" id="PTHR33164">
    <property type="entry name" value="TRANSCRIPTIONAL REGULATOR, MARR FAMILY"/>
    <property type="match status" value="1"/>
</dbReference>
<dbReference type="InterPro" id="IPR026433">
    <property type="entry name" value="MarR_EPS"/>
</dbReference>
<evidence type="ECO:0000313" key="2">
    <source>
        <dbReference type="EMBL" id="MFC3052304.1"/>
    </source>
</evidence>
<dbReference type="InterPro" id="IPR000835">
    <property type="entry name" value="HTH_MarR-typ"/>
</dbReference>
<dbReference type="InterPro" id="IPR039422">
    <property type="entry name" value="MarR/SlyA-like"/>
</dbReference>
<gene>
    <name evidence="2" type="ORF">ACFOKA_10350</name>
</gene>
<dbReference type="CDD" id="cd00090">
    <property type="entry name" value="HTH_ARSR"/>
    <property type="match status" value="1"/>
</dbReference>
<dbReference type="PROSITE" id="PS50995">
    <property type="entry name" value="HTH_MARR_2"/>
    <property type="match status" value="1"/>
</dbReference>
<evidence type="ECO:0000259" key="1">
    <source>
        <dbReference type="PROSITE" id="PS50995"/>
    </source>
</evidence>
<dbReference type="SMART" id="SM00347">
    <property type="entry name" value="HTH_MARR"/>
    <property type="match status" value="1"/>
</dbReference>
<dbReference type="Pfam" id="PF13412">
    <property type="entry name" value="HTH_24"/>
    <property type="match status" value="1"/>
</dbReference>
<proteinExistence type="predicted"/>
<sequence length="123" mass="13802">MQEEVHFRILHLLNENPEMSQRDLADAVGVSVGGAHYVLNALVKKGFVKLGNFSSTQDKRRYSYILTPKGLAEKAAITQHFLERKLEEYHALKVEIDELRHEISQEVGYASHSNAVSKGSSHG</sequence>
<feature type="domain" description="HTH marR-type" evidence="1">
    <location>
        <begin position="1"/>
        <end position="108"/>
    </location>
</feature>
<dbReference type="PANTHER" id="PTHR33164:SF43">
    <property type="entry name" value="HTH-TYPE TRANSCRIPTIONAL REPRESSOR YETL"/>
    <property type="match status" value="1"/>
</dbReference>
<organism evidence="2 3">
    <name type="scientific">Kordiimonas pumila</name>
    <dbReference type="NCBI Taxonomy" id="2161677"/>
    <lineage>
        <taxon>Bacteria</taxon>
        <taxon>Pseudomonadati</taxon>
        <taxon>Pseudomonadota</taxon>
        <taxon>Alphaproteobacteria</taxon>
        <taxon>Kordiimonadales</taxon>
        <taxon>Kordiimonadaceae</taxon>
        <taxon>Kordiimonas</taxon>
    </lineage>
</organism>
<dbReference type="InterPro" id="IPR011991">
    <property type="entry name" value="ArsR-like_HTH"/>
</dbReference>
<dbReference type="Proteomes" id="UP001595444">
    <property type="component" value="Unassembled WGS sequence"/>
</dbReference>
<protein>
    <submittedName>
        <fullName evidence="2">MarR family EPS-associated transcriptional regulator</fullName>
    </submittedName>
</protein>
<comment type="caution">
    <text evidence="2">The sequence shown here is derived from an EMBL/GenBank/DDBJ whole genome shotgun (WGS) entry which is preliminary data.</text>
</comment>
<dbReference type="NCBIfam" id="TIGR04176">
    <property type="entry name" value="MarR_EPS"/>
    <property type="match status" value="1"/>
</dbReference>
<name>A0ABV7D6I8_9PROT</name>
<reference evidence="3" key="1">
    <citation type="journal article" date="2019" name="Int. J. Syst. Evol. Microbiol.">
        <title>The Global Catalogue of Microorganisms (GCM) 10K type strain sequencing project: providing services to taxonomists for standard genome sequencing and annotation.</title>
        <authorList>
            <consortium name="The Broad Institute Genomics Platform"/>
            <consortium name="The Broad Institute Genome Sequencing Center for Infectious Disease"/>
            <person name="Wu L."/>
            <person name="Ma J."/>
        </authorList>
    </citation>
    <scope>NUCLEOTIDE SEQUENCE [LARGE SCALE GENOMIC DNA]</scope>
    <source>
        <strain evidence="3">KCTC 62164</strain>
    </source>
</reference>
<dbReference type="EMBL" id="JBHRSL010000010">
    <property type="protein sequence ID" value="MFC3052304.1"/>
    <property type="molecule type" value="Genomic_DNA"/>
</dbReference>
<dbReference type="RefSeq" id="WP_228073663.1">
    <property type="nucleotide sequence ID" value="NZ_CP061205.1"/>
</dbReference>
<dbReference type="Gene3D" id="1.10.10.10">
    <property type="entry name" value="Winged helix-like DNA-binding domain superfamily/Winged helix DNA-binding domain"/>
    <property type="match status" value="1"/>
</dbReference>
<evidence type="ECO:0000313" key="3">
    <source>
        <dbReference type="Proteomes" id="UP001595444"/>
    </source>
</evidence>
<dbReference type="SUPFAM" id="SSF46785">
    <property type="entry name" value="Winged helix' DNA-binding domain"/>
    <property type="match status" value="1"/>
</dbReference>
<dbReference type="InterPro" id="IPR036388">
    <property type="entry name" value="WH-like_DNA-bd_sf"/>
</dbReference>
<dbReference type="InterPro" id="IPR036390">
    <property type="entry name" value="WH_DNA-bd_sf"/>
</dbReference>
<accession>A0ABV7D6I8</accession>